<dbReference type="STRING" id="1391654.AKJ09_08395"/>
<evidence type="ECO:0000256" key="1">
    <source>
        <dbReference type="SAM" id="MobiDB-lite"/>
    </source>
</evidence>
<dbReference type="KEGG" id="llu:AKJ09_08395"/>
<gene>
    <name evidence="2" type="ORF">AKJ09_08395</name>
</gene>
<name>A0A0K1Q7V9_9BACT</name>
<dbReference type="EMBL" id="CP012333">
    <property type="protein sequence ID" value="AKV01732.1"/>
    <property type="molecule type" value="Genomic_DNA"/>
</dbReference>
<proteinExistence type="predicted"/>
<keyword evidence="3" id="KW-1185">Reference proteome</keyword>
<dbReference type="AlphaFoldDB" id="A0A0K1Q7V9"/>
<sequence length="460" mass="46000">MTAVMRAMSVATGPKVLRIGLVQGGRVIEERIVKQRTTVTVGSNEKAMFVIPSQAVPPMFKLFELVGNDYHLNFLDGMTGRVALATGITDIGTLRGQAKKIGNAYQVKLTDEARGKVVVGETTFLFQFVAPPPVQPRPQLPLAVKGGIAAQIDWSLTIIAAFSFLLHFGIVGAMYSDWMDPVVGDDFNVAGLVDMMKNIPVPPVQETPEVNPNATAQPDTKSNAPTAKPAGGGAGGAKAQGGGRSAGSVSDAKAAALAAQAEAAQVAMLAALNGGSSVQGALNRSDIPPVDLSGAAASNAGVARGSSDLKTGGGGAPVQGGGKGSGLAGIGGGTGGSGTGSGAGQETKVAGPTGVAQVGGSTATVPVSDADRVIAGLRARFRSCYQQGLNSDPSMSGKVIISAKVGPNGEVSSADVSQNTGLSPTVASCIANVVKRATFSAPGGGGSTLQIPVTFVQQGK</sequence>
<feature type="compositionally biased region" description="Gly residues" evidence="1">
    <location>
        <begin position="311"/>
        <end position="343"/>
    </location>
</feature>
<accession>A0A0K1Q7V9</accession>
<feature type="region of interest" description="Disordered" evidence="1">
    <location>
        <begin position="302"/>
        <end position="362"/>
    </location>
</feature>
<feature type="compositionally biased region" description="Gly residues" evidence="1">
    <location>
        <begin position="230"/>
        <end position="245"/>
    </location>
</feature>
<dbReference type="NCBIfam" id="NF033768">
    <property type="entry name" value="myxo_SS_tail"/>
    <property type="match status" value="1"/>
</dbReference>
<organism evidence="2 3">
    <name type="scientific">Labilithrix luteola</name>
    <dbReference type="NCBI Taxonomy" id="1391654"/>
    <lineage>
        <taxon>Bacteria</taxon>
        <taxon>Pseudomonadati</taxon>
        <taxon>Myxococcota</taxon>
        <taxon>Polyangia</taxon>
        <taxon>Polyangiales</taxon>
        <taxon>Labilitrichaceae</taxon>
        <taxon>Labilithrix</taxon>
    </lineage>
</organism>
<protein>
    <submittedName>
        <fullName evidence="2">Putative abductin-like protein</fullName>
    </submittedName>
</protein>
<reference evidence="2 3" key="1">
    <citation type="submission" date="2015-08" db="EMBL/GenBank/DDBJ databases">
        <authorList>
            <person name="Babu N.S."/>
            <person name="Beckwith C.J."/>
            <person name="Beseler K.G."/>
            <person name="Brison A."/>
            <person name="Carone J.V."/>
            <person name="Caskin T.P."/>
            <person name="Diamond M."/>
            <person name="Durham M.E."/>
            <person name="Foxe J.M."/>
            <person name="Go M."/>
            <person name="Henderson B.A."/>
            <person name="Jones I.B."/>
            <person name="McGettigan J.A."/>
            <person name="Micheletti S.J."/>
            <person name="Nasrallah M.E."/>
            <person name="Ortiz D."/>
            <person name="Piller C.R."/>
            <person name="Privatt S.R."/>
            <person name="Schneider S.L."/>
            <person name="Sharp S."/>
            <person name="Smith T.C."/>
            <person name="Stanton J.D."/>
            <person name="Ullery H.E."/>
            <person name="Wilson R.J."/>
            <person name="Serrano M.G."/>
            <person name="Buck G."/>
            <person name="Lee V."/>
            <person name="Wang Y."/>
            <person name="Carvalho R."/>
            <person name="Voegtly L."/>
            <person name="Shi R."/>
            <person name="Duckworth R."/>
            <person name="Johnson A."/>
            <person name="Loviza R."/>
            <person name="Walstead R."/>
            <person name="Shah Z."/>
            <person name="Kiflezghi M."/>
            <person name="Wade K."/>
            <person name="Ball S.L."/>
            <person name="Bradley K.W."/>
            <person name="Asai D.J."/>
            <person name="Bowman C.A."/>
            <person name="Russell D.A."/>
            <person name="Pope W.H."/>
            <person name="Jacobs-Sera D."/>
            <person name="Hendrix R.W."/>
            <person name="Hatfull G.F."/>
        </authorList>
    </citation>
    <scope>NUCLEOTIDE SEQUENCE [LARGE SCALE GENOMIC DNA]</scope>
    <source>
        <strain evidence="2 3">DSM 27648</strain>
    </source>
</reference>
<dbReference type="Proteomes" id="UP000064967">
    <property type="component" value="Chromosome"/>
</dbReference>
<feature type="region of interest" description="Disordered" evidence="1">
    <location>
        <begin position="203"/>
        <end position="246"/>
    </location>
</feature>
<evidence type="ECO:0000313" key="2">
    <source>
        <dbReference type="EMBL" id="AKV01732.1"/>
    </source>
</evidence>
<feature type="compositionally biased region" description="Polar residues" evidence="1">
    <location>
        <begin position="208"/>
        <end position="223"/>
    </location>
</feature>
<evidence type="ECO:0000313" key="3">
    <source>
        <dbReference type="Proteomes" id="UP000064967"/>
    </source>
</evidence>
<dbReference type="InterPro" id="IPR049806">
    <property type="entry name" value="MasK-like_C"/>
</dbReference>